<name>A0ABQ0AWY4_9FIRM</name>
<dbReference type="InterPro" id="IPR001444">
    <property type="entry name" value="Flag_bb_rod_N"/>
</dbReference>
<dbReference type="Pfam" id="PF22638">
    <property type="entry name" value="FlgK_D1"/>
    <property type="match status" value="1"/>
</dbReference>
<feature type="domain" description="Flagellar basal-body/hook protein C-terminal" evidence="8">
    <location>
        <begin position="516"/>
        <end position="554"/>
    </location>
</feature>
<dbReference type="Proteomes" id="UP001600894">
    <property type="component" value="Unassembled WGS sequence"/>
</dbReference>
<dbReference type="InterPro" id="IPR053927">
    <property type="entry name" value="FlgK_helical"/>
</dbReference>
<comment type="subcellular location">
    <subcellularLocation>
        <location evidence="1">Bacterial flagellum</location>
    </subcellularLocation>
    <subcellularLocation>
        <location evidence="2">Secreted</location>
    </subcellularLocation>
</comment>
<dbReference type="Pfam" id="PF00460">
    <property type="entry name" value="Flg_bb_rod"/>
    <property type="match status" value="1"/>
</dbReference>
<dbReference type="EMBL" id="BAABXL010000001">
    <property type="protein sequence ID" value="GAA6268548.1"/>
    <property type="molecule type" value="Genomic_DNA"/>
</dbReference>
<dbReference type="PANTHER" id="PTHR30033:SF1">
    <property type="entry name" value="FLAGELLAR HOOK-ASSOCIATED PROTEIN 1"/>
    <property type="match status" value="1"/>
</dbReference>
<evidence type="ECO:0000256" key="4">
    <source>
        <dbReference type="ARBA" id="ARBA00016244"/>
    </source>
</evidence>
<evidence type="ECO:0000256" key="1">
    <source>
        <dbReference type="ARBA" id="ARBA00004365"/>
    </source>
</evidence>
<dbReference type="SUPFAM" id="SSF64518">
    <property type="entry name" value="Phase 1 flagellin"/>
    <property type="match status" value="1"/>
</dbReference>
<protein>
    <recommendedName>
        <fullName evidence="4">Flagellar hook-associated protein 1</fullName>
    </recommendedName>
</protein>
<reference evidence="10 11" key="1">
    <citation type="submission" date="2024-04" db="EMBL/GenBank/DDBJ databases">
        <title>Defined microbial consortia suppress multidrug-resistant proinflammatory Enterobacteriaceae via ecological control.</title>
        <authorList>
            <person name="Furuichi M."/>
            <person name="Kawaguchi T."/>
            <person name="Pust M."/>
            <person name="Yasuma K."/>
            <person name="Plichta D."/>
            <person name="Hasegawa N."/>
            <person name="Ohya T."/>
            <person name="Bhattarai S."/>
            <person name="Sasajima S."/>
            <person name="Aoto Y."/>
            <person name="Tuganbaev T."/>
            <person name="Yaginuma M."/>
            <person name="Ueda M."/>
            <person name="Okahashi N."/>
            <person name="Amafuji K."/>
            <person name="Kiridooshi Y."/>
            <person name="Sugita K."/>
            <person name="Strazar M."/>
            <person name="Skelly A."/>
            <person name="Suda W."/>
            <person name="Hattori M."/>
            <person name="Nakamoto N."/>
            <person name="Caballero S."/>
            <person name="Norman J."/>
            <person name="Olle B."/>
            <person name="Tanoue T."/>
            <person name="Arita M."/>
            <person name="Bucci V."/>
            <person name="Atarashi K."/>
            <person name="Xavier R."/>
            <person name="Honda K."/>
        </authorList>
    </citation>
    <scope>NUCLEOTIDE SEQUENCE [LARGE SCALE GENOMIC DNA]</scope>
    <source>
        <strain evidence="11">f13</strain>
    </source>
</reference>
<evidence type="ECO:0000256" key="3">
    <source>
        <dbReference type="ARBA" id="ARBA00009677"/>
    </source>
</evidence>
<keyword evidence="10" id="KW-0282">Flagellum</keyword>
<keyword evidence="11" id="KW-1185">Reference proteome</keyword>
<evidence type="ECO:0000313" key="11">
    <source>
        <dbReference type="Proteomes" id="UP001600894"/>
    </source>
</evidence>
<dbReference type="RefSeq" id="WP_176253536.1">
    <property type="nucleotide sequence ID" value="NZ_BAABXL010000001.1"/>
</dbReference>
<gene>
    <name evidence="10" type="primary">flgK</name>
    <name evidence="10" type="ORF">F130042H8_16080</name>
</gene>
<dbReference type="InterPro" id="IPR002371">
    <property type="entry name" value="FlgK"/>
</dbReference>
<dbReference type="Pfam" id="PF06429">
    <property type="entry name" value="Flg_bbr_C"/>
    <property type="match status" value="1"/>
</dbReference>
<organism evidence="10 11">
    <name type="scientific">Enterocloster alcoholdehydrogenati</name>
    <dbReference type="NCBI Taxonomy" id="2547410"/>
    <lineage>
        <taxon>Bacteria</taxon>
        <taxon>Bacillati</taxon>
        <taxon>Bacillota</taxon>
        <taxon>Clostridia</taxon>
        <taxon>Lachnospirales</taxon>
        <taxon>Lachnospiraceae</taxon>
        <taxon>Enterocloster</taxon>
    </lineage>
</organism>
<keyword evidence="10" id="KW-0969">Cilium</keyword>
<evidence type="ECO:0000259" key="7">
    <source>
        <dbReference type="Pfam" id="PF00460"/>
    </source>
</evidence>
<evidence type="ECO:0000259" key="8">
    <source>
        <dbReference type="Pfam" id="PF06429"/>
    </source>
</evidence>
<keyword evidence="5" id="KW-0964">Secreted</keyword>
<keyword evidence="6" id="KW-0975">Bacterial flagellum</keyword>
<comment type="caution">
    <text evidence="10">The sequence shown here is derived from an EMBL/GenBank/DDBJ whole genome shotgun (WGS) entry which is preliminary data.</text>
</comment>
<keyword evidence="10" id="KW-0966">Cell projection</keyword>
<evidence type="ECO:0000313" key="10">
    <source>
        <dbReference type="EMBL" id="GAA6268548.1"/>
    </source>
</evidence>
<comment type="similarity">
    <text evidence="3">Belongs to the flagella basal body rod proteins family.</text>
</comment>
<evidence type="ECO:0000256" key="6">
    <source>
        <dbReference type="ARBA" id="ARBA00023143"/>
    </source>
</evidence>
<evidence type="ECO:0000256" key="2">
    <source>
        <dbReference type="ARBA" id="ARBA00004613"/>
    </source>
</evidence>
<sequence>MVRATFAGFSTALSALQANQKRLDITGQNLSNMNTVGYTRQQLNTSSLNYTGGVCHTMNGSENVVGFGVSMDGVSQVRDPYLDTQYRLQMTKADYNNSMQTALDSLANILDETNISGLNAAFKDIQSVLTNINDPSKVVDPVYESELRSKMENLAALFNKSASQITEAEKSEFDRVTGAGTSEQGAVDKINDILRQIGELNVQIKQNQVAGQPSLEMMDERNVLLDTLSSYIPIEVSYYKDSSHSGTYTAADGSIRDRAYDYDASGKIIGKREWPDDLKVELVYTDAQGNTQRMTLVNGSEQGADGKQKNYGQLEAVKADNNTAAADRNDPTNVAVKFTAAQSSAAAGTNPATTTAGAASSQFSGGSLQASLDMLGKKGTGGTDDVRGYQYYMSKLDTLAKSFADTMNNLNKTGGGGELFMNSATGNSTGINASNISISTGWTNGNTHIATGGDSPTDTVRAMLKAMSEASVEGKTYANYMNHVSTQLATDSSSNTTALKTNVTVLNSIQSSKDSISGVSMDEEATNMMTYVSAYNAASRLMTALDEVLNTLISNTGMVGR</sequence>
<proteinExistence type="inferred from homology"/>
<feature type="domain" description="Flagellar hook-associated protein FlgK helical" evidence="9">
    <location>
        <begin position="105"/>
        <end position="242"/>
    </location>
</feature>
<feature type="domain" description="Flagellar basal body rod protein N-terminal" evidence="7">
    <location>
        <begin position="11"/>
        <end position="39"/>
    </location>
</feature>
<dbReference type="InterPro" id="IPR010930">
    <property type="entry name" value="Flg_bb/hook_C_dom"/>
</dbReference>
<accession>A0ABQ0AWY4</accession>
<dbReference type="PANTHER" id="PTHR30033">
    <property type="entry name" value="FLAGELLAR HOOK-ASSOCIATED PROTEIN 1"/>
    <property type="match status" value="1"/>
</dbReference>
<evidence type="ECO:0000259" key="9">
    <source>
        <dbReference type="Pfam" id="PF22638"/>
    </source>
</evidence>
<evidence type="ECO:0000256" key="5">
    <source>
        <dbReference type="ARBA" id="ARBA00022525"/>
    </source>
</evidence>